<feature type="chain" id="PRO_5047131602" evidence="2">
    <location>
        <begin position="21"/>
        <end position="131"/>
    </location>
</feature>
<organism evidence="3 4">
    <name type="scientific">Aquamicrobium zhengzhouense</name>
    <dbReference type="NCBI Taxonomy" id="2781738"/>
    <lineage>
        <taxon>Bacteria</taxon>
        <taxon>Pseudomonadati</taxon>
        <taxon>Pseudomonadota</taxon>
        <taxon>Alphaproteobacteria</taxon>
        <taxon>Hyphomicrobiales</taxon>
        <taxon>Phyllobacteriaceae</taxon>
        <taxon>Aquamicrobium</taxon>
    </lineage>
</organism>
<proteinExistence type="predicted"/>
<gene>
    <name evidence="3" type="ORF">IOD40_13525</name>
</gene>
<feature type="region of interest" description="Disordered" evidence="1">
    <location>
        <begin position="97"/>
        <end position="116"/>
    </location>
</feature>
<dbReference type="Proteomes" id="UP000601789">
    <property type="component" value="Unassembled WGS sequence"/>
</dbReference>
<comment type="caution">
    <text evidence="3">The sequence shown here is derived from an EMBL/GenBank/DDBJ whole genome shotgun (WGS) entry which is preliminary data.</text>
</comment>
<feature type="signal peptide" evidence="2">
    <location>
        <begin position="1"/>
        <end position="20"/>
    </location>
</feature>
<feature type="compositionally biased region" description="Polar residues" evidence="1">
    <location>
        <begin position="100"/>
        <end position="109"/>
    </location>
</feature>
<reference evidence="3 4" key="1">
    <citation type="submission" date="2020-10" db="EMBL/GenBank/DDBJ databases">
        <title>Aquamicrobium zhengzhouensis sp. nov., a exopolysaccharide producing bacterium isolated from farmland soil.</title>
        <authorList>
            <person name="Wang X."/>
        </authorList>
    </citation>
    <scope>NUCLEOTIDE SEQUENCE [LARGE SCALE GENOMIC DNA]</scope>
    <source>
        <strain evidence="4">cd-1</strain>
    </source>
</reference>
<feature type="region of interest" description="Disordered" evidence="1">
    <location>
        <begin position="25"/>
        <end position="58"/>
    </location>
</feature>
<protein>
    <submittedName>
        <fullName evidence="3">Uncharacterized protein</fullName>
    </submittedName>
</protein>
<dbReference type="RefSeq" id="WP_198477120.1">
    <property type="nucleotide sequence ID" value="NZ_JADGMQ010000010.1"/>
</dbReference>
<keyword evidence="2" id="KW-0732">Signal</keyword>
<keyword evidence="4" id="KW-1185">Reference proteome</keyword>
<accession>A0ABS0SEM5</accession>
<feature type="compositionally biased region" description="Low complexity" evidence="1">
    <location>
        <begin position="37"/>
        <end position="49"/>
    </location>
</feature>
<evidence type="ECO:0000313" key="4">
    <source>
        <dbReference type="Proteomes" id="UP000601789"/>
    </source>
</evidence>
<evidence type="ECO:0000256" key="1">
    <source>
        <dbReference type="SAM" id="MobiDB-lite"/>
    </source>
</evidence>
<evidence type="ECO:0000256" key="2">
    <source>
        <dbReference type="SAM" id="SignalP"/>
    </source>
</evidence>
<evidence type="ECO:0000313" key="3">
    <source>
        <dbReference type="EMBL" id="MBI1621676.1"/>
    </source>
</evidence>
<dbReference type="EMBL" id="JADGMQ010000010">
    <property type="protein sequence ID" value="MBI1621676.1"/>
    <property type="molecule type" value="Genomic_DNA"/>
</dbReference>
<name>A0ABS0SEM5_9HYPH</name>
<sequence>MLRLITATILATTLAYPVVAQTDTQSGDPLTTEKTGRVGVSGVGSDTGSLPPDWDGEIGDALFSDTGTGTLRPETEFRANFSGLSAEQQAAVRFHCNAGGSPSTSQAEGQESAPEVTQGPLIRLCEWVGSI</sequence>